<dbReference type="SMART" id="SM00382">
    <property type="entry name" value="AAA"/>
    <property type="match status" value="1"/>
</dbReference>
<feature type="domain" description="Helicase ATP-binding" evidence="10">
    <location>
        <begin position="832"/>
        <end position="1084"/>
    </location>
</feature>
<keyword evidence="5" id="KW-0067">ATP-binding</keyword>
<feature type="compositionally biased region" description="Low complexity" evidence="8">
    <location>
        <begin position="509"/>
        <end position="520"/>
    </location>
</feature>
<organism evidence="11 12">
    <name type="scientific">Diversispora eburnea</name>
    <dbReference type="NCBI Taxonomy" id="1213867"/>
    <lineage>
        <taxon>Eukaryota</taxon>
        <taxon>Fungi</taxon>
        <taxon>Fungi incertae sedis</taxon>
        <taxon>Mucoromycota</taxon>
        <taxon>Glomeromycotina</taxon>
        <taxon>Glomeromycetes</taxon>
        <taxon>Diversisporales</taxon>
        <taxon>Diversisporaceae</taxon>
        <taxon>Diversispora</taxon>
    </lineage>
</organism>
<evidence type="ECO:0000256" key="1">
    <source>
        <dbReference type="ARBA" id="ARBA00007913"/>
    </source>
</evidence>
<dbReference type="InterPro" id="IPR056474">
    <property type="entry name" value="SEN1_barrel"/>
</dbReference>
<feature type="compositionally biased region" description="Basic and acidic residues" evidence="8">
    <location>
        <begin position="1339"/>
        <end position="1349"/>
    </location>
</feature>
<dbReference type="GO" id="GO:0016604">
    <property type="term" value="C:nuclear body"/>
    <property type="evidence" value="ECO:0007669"/>
    <property type="project" value="TreeGrafter"/>
</dbReference>
<dbReference type="PANTHER" id="PTHR10887:SF495">
    <property type="entry name" value="HELICASE SENATAXIN ISOFORM X1-RELATED"/>
    <property type="match status" value="1"/>
</dbReference>
<evidence type="ECO:0000256" key="2">
    <source>
        <dbReference type="ARBA" id="ARBA00022741"/>
    </source>
</evidence>
<evidence type="ECO:0000256" key="3">
    <source>
        <dbReference type="ARBA" id="ARBA00022801"/>
    </source>
</evidence>
<evidence type="ECO:0000256" key="5">
    <source>
        <dbReference type="ARBA" id="ARBA00022840"/>
    </source>
</evidence>
<dbReference type="OrthoDB" id="6513042at2759"/>
<dbReference type="InterPro" id="IPR014001">
    <property type="entry name" value="Helicase_ATP-bd"/>
</dbReference>
<dbReference type="InterPro" id="IPR045055">
    <property type="entry name" value="DNA2/NAM7-like"/>
</dbReference>
<dbReference type="CDD" id="cd18042">
    <property type="entry name" value="DEXXQc_SETX"/>
    <property type="match status" value="1"/>
</dbReference>
<dbReference type="FunFam" id="3.40.50.300:FF:000326">
    <property type="entry name" value="P-loop containing nucleoside triphosphate hydrolase"/>
    <property type="match status" value="1"/>
</dbReference>
<dbReference type="Pfam" id="PF13086">
    <property type="entry name" value="AAA_11"/>
    <property type="match status" value="1"/>
</dbReference>
<keyword evidence="2" id="KW-0547">Nucleotide-binding</keyword>
<dbReference type="Gene3D" id="3.40.50.300">
    <property type="entry name" value="P-loop containing nucleotide triphosphate hydrolases"/>
    <property type="match status" value="2"/>
</dbReference>
<gene>
    <name evidence="11" type="ORF">DEBURN_LOCUS113</name>
</gene>
<comment type="caution">
    <text evidence="11">The sequence shown here is derived from an EMBL/GenBank/DDBJ whole genome shotgun (WGS) entry which is preliminary data.</text>
</comment>
<evidence type="ECO:0000313" key="12">
    <source>
        <dbReference type="Proteomes" id="UP000789706"/>
    </source>
</evidence>
<keyword evidence="7" id="KW-0175">Coiled coil</keyword>
<dbReference type="InterPro" id="IPR041679">
    <property type="entry name" value="DNA2/NAM7-like_C"/>
</dbReference>
<dbReference type="GO" id="GO:0005524">
    <property type="term" value="F:ATP binding"/>
    <property type="evidence" value="ECO:0007669"/>
    <property type="project" value="UniProtKB-KW"/>
</dbReference>
<evidence type="ECO:0000256" key="4">
    <source>
        <dbReference type="ARBA" id="ARBA00022806"/>
    </source>
</evidence>
<dbReference type="CDD" id="cd18808">
    <property type="entry name" value="SF1_C_Upf1"/>
    <property type="match status" value="1"/>
</dbReference>
<feature type="compositionally biased region" description="Basic and acidic residues" evidence="8">
    <location>
        <begin position="1356"/>
        <end position="1375"/>
    </location>
</feature>
<comment type="similarity">
    <text evidence="1">Belongs to the DNA2/NAM7 helicase family.</text>
</comment>
<dbReference type="GO" id="GO:0005694">
    <property type="term" value="C:chromosome"/>
    <property type="evidence" value="ECO:0007669"/>
    <property type="project" value="UniProtKB-ARBA"/>
</dbReference>
<dbReference type="GO" id="GO:0003678">
    <property type="term" value="F:DNA helicase activity"/>
    <property type="evidence" value="ECO:0007669"/>
    <property type="project" value="UniProtKB-EC"/>
</dbReference>
<name>A0A9N8UZT0_9GLOM</name>
<dbReference type="GO" id="GO:0001147">
    <property type="term" value="F:transcription termination site sequence-specific DNA binding"/>
    <property type="evidence" value="ECO:0007669"/>
    <property type="project" value="TreeGrafter"/>
</dbReference>
<comment type="catalytic activity">
    <reaction evidence="6">
        <text>ATP + H2O = ADP + phosphate + H(+)</text>
        <dbReference type="Rhea" id="RHEA:13065"/>
        <dbReference type="ChEBI" id="CHEBI:15377"/>
        <dbReference type="ChEBI" id="CHEBI:15378"/>
        <dbReference type="ChEBI" id="CHEBI:30616"/>
        <dbReference type="ChEBI" id="CHEBI:43474"/>
        <dbReference type="ChEBI" id="CHEBI:456216"/>
        <dbReference type="EC" id="3.6.4.12"/>
    </reaction>
    <physiologicalReaction direction="left-to-right" evidence="6">
        <dbReference type="Rhea" id="RHEA:13066"/>
    </physiologicalReaction>
</comment>
<keyword evidence="3" id="KW-0378">Hydrolase</keyword>
<dbReference type="GO" id="GO:0006369">
    <property type="term" value="P:termination of RNA polymerase II transcription"/>
    <property type="evidence" value="ECO:0007669"/>
    <property type="project" value="TreeGrafter"/>
</dbReference>
<evidence type="ECO:0000259" key="10">
    <source>
        <dbReference type="SMART" id="SM00487"/>
    </source>
</evidence>
<feature type="region of interest" description="Disordered" evidence="8">
    <location>
        <begin position="488"/>
        <end position="524"/>
    </location>
</feature>
<keyword evidence="12" id="KW-1185">Reference proteome</keyword>
<dbReference type="SMART" id="SM00487">
    <property type="entry name" value="DEXDc"/>
    <property type="match status" value="1"/>
</dbReference>
<protein>
    <submittedName>
        <fullName evidence="11">518_t:CDS:1</fullName>
    </submittedName>
</protein>
<dbReference type="Pfam" id="PF13087">
    <property type="entry name" value="AAA_12"/>
    <property type="match status" value="1"/>
</dbReference>
<proteinExistence type="inferred from homology"/>
<dbReference type="GO" id="GO:0016787">
    <property type="term" value="F:hydrolase activity"/>
    <property type="evidence" value="ECO:0007669"/>
    <property type="project" value="UniProtKB-KW"/>
</dbReference>
<reference evidence="11" key="1">
    <citation type="submission" date="2021-06" db="EMBL/GenBank/DDBJ databases">
        <authorList>
            <person name="Kallberg Y."/>
            <person name="Tangrot J."/>
            <person name="Rosling A."/>
        </authorList>
    </citation>
    <scope>NUCLEOTIDE SEQUENCE</scope>
    <source>
        <strain evidence="11">AZ414A</strain>
    </source>
</reference>
<dbReference type="Pfam" id="PF23576">
    <property type="entry name" value="SEN1_barrel"/>
    <property type="match status" value="1"/>
</dbReference>
<accession>A0A9N8UZT0</accession>
<dbReference type="EMBL" id="CAJVPK010000003">
    <property type="protein sequence ID" value="CAG8432785.1"/>
    <property type="molecule type" value="Genomic_DNA"/>
</dbReference>
<feature type="domain" description="AAA+ ATPase" evidence="9">
    <location>
        <begin position="851"/>
        <end position="1086"/>
    </location>
</feature>
<keyword evidence="4" id="KW-0347">Helicase</keyword>
<feature type="region of interest" description="Disordered" evidence="8">
    <location>
        <begin position="1331"/>
        <end position="1406"/>
    </location>
</feature>
<dbReference type="SUPFAM" id="SSF52540">
    <property type="entry name" value="P-loop containing nucleoside triphosphate hydrolases"/>
    <property type="match status" value="1"/>
</dbReference>
<evidence type="ECO:0000256" key="6">
    <source>
        <dbReference type="ARBA" id="ARBA00048432"/>
    </source>
</evidence>
<evidence type="ECO:0000256" key="8">
    <source>
        <dbReference type="SAM" id="MobiDB-lite"/>
    </source>
</evidence>
<dbReference type="Proteomes" id="UP000789706">
    <property type="component" value="Unassembled WGS sequence"/>
</dbReference>
<dbReference type="InterPro" id="IPR027417">
    <property type="entry name" value="P-loop_NTPase"/>
</dbReference>
<feature type="compositionally biased region" description="Polar residues" evidence="8">
    <location>
        <begin position="1376"/>
        <end position="1385"/>
    </location>
</feature>
<feature type="coiled-coil region" evidence="7">
    <location>
        <begin position="968"/>
        <end position="999"/>
    </location>
</feature>
<sequence length="1406" mass="162882">MSENNRIQLSYKHLVELLTLKHDLDPISSQKFYSYSITYFLAFYEDGFQEHLFCNEEFIDISTELLELFSLIEPDESVEKFKKILADQLSICAKCIKTYHLRKSKLRKRNLIVYKDTHNVDKTFSVIDSWDQERVIFTLTKLKDKLKGTMSSKIYKEKSLFEKTRNAVFLEMLINYRLFKISNINSLFVEVYSLTNASLSIEQEFPVGMIIASVHENDFIRKNAWQCMDNFQNIINRDTYDTYKDCVNELIQYLRQMGKNNSEYPFTKKLQVFWKGVRKLLNCLDLDSIIYGFCNETTDFCNLVNSYMEIVEQGSTYIEVGKCFEVLLNQLRIHYWEYSFRPPKLVLGDAFKSEAFMKVAIQYPQQCKHLFEWVPEFTFSLVDNPNFKDIFTDVLEWLLVTFQRITMPEMLALESMRMALTLIRNHNEILEESLQEKLKIIESGNHGLYHNALHGERHDIVFKLLSRVDALPVHSSRGNPIVLITESPSTISKNGKPEASKKLPPRTPISTISSNKTSSKQVGTIRKMREAYVKEQKAKMEEARKLAIEDEKYKKSKSAPKKSLEVQNNELKISSSNKKLENQAPRKAKLLDISEVVTKDIEQFRKQKHRQEKENIKRRLKPNMKSLHKKVLSWNIDATGNVPPNVSQDVYKQIPDTFKSVTEYQQTFEPLLILELWQSFIQNKEEIDENNIYEIFIESSSSVDDFVEISAYSDSPLMYLNENDLMVLREPNENHSRKISESSKNSINSSTKKCLSLINHVSPNKFVMRCCFEQDLVNMRHELRPGSNLTPTAREYAALMAMPYFKFCNLILQPEAWTSSPVPTEEVTKYMNLYKINESQAEAICKVLQKKQGFLLIQGPPGTGKTSTIVSIISALKATSPSCKHRILACAPSNAAVDELERRLSQGIFDKDGNLVQVNVTRFGKNDNTEEVADTVKETNKFRMTELQNSLDEKNRKLRDPTINGWDISTLQADITQINEEIRKLSQSSESRLDQSEKKDRFRKDQELADADIICATLAGSGHDRLSTYKFDTIIIDEAAQAIELCTIIPLKFNVNLCILVGDPNQLPPTVLSNVATQYFYEQSLFNRLQKRFPQSVHMLKTQYRMHPEISKFPSLLFYNSELKNSEGLELSRKQPWHIKSIFAPYKFFEVKGVMTYVKKSYSNPQEAKIAIRLVDRLVRDFPEIDFRGRIGVITPYKGQLSEIKRQFKSQLSQDLFADIEFNTVDGFQGKEKDLIIFSCVRAGEENSVGFLKDLRRLNVALTRARSSLFILGNQRSLERNELWNKLILDSIARNSFIDCSSPEFELYLSAKPGESRPKILPKNFVQKVSQEPAPRSILHYDRPREDRYPPNPDGNYHRNDRNYYRTDRNHENSRRNFNSDQNVGPNGYGSKEPQQLLSVIPKKGF</sequence>
<dbReference type="InterPro" id="IPR003593">
    <property type="entry name" value="AAA+_ATPase"/>
</dbReference>
<dbReference type="InterPro" id="IPR047187">
    <property type="entry name" value="SF1_C_Upf1"/>
</dbReference>
<evidence type="ECO:0000256" key="7">
    <source>
        <dbReference type="SAM" id="Coils"/>
    </source>
</evidence>
<evidence type="ECO:0000313" key="11">
    <source>
        <dbReference type="EMBL" id="CAG8432785.1"/>
    </source>
</evidence>
<dbReference type="InterPro" id="IPR041677">
    <property type="entry name" value="DNA2/NAM7_AAA_11"/>
</dbReference>
<dbReference type="PANTHER" id="PTHR10887">
    <property type="entry name" value="DNA2/NAM7 HELICASE FAMILY"/>
    <property type="match status" value="1"/>
</dbReference>
<evidence type="ECO:0000259" key="9">
    <source>
        <dbReference type="SMART" id="SM00382"/>
    </source>
</evidence>